<protein>
    <recommendedName>
        <fullName evidence="2">PPM-type phosphatase domain-containing protein</fullName>
    </recommendedName>
</protein>
<dbReference type="SMART" id="SM00331">
    <property type="entry name" value="PP2C_SIG"/>
    <property type="match status" value="1"/>
</dbReference>
<dbReference type="Gene3D" id="3.60.40.10">
    <property type="entry name" value="PPM-type phosphatase domain"/>
    <property type="match status" value="1"/>
</dbReference>
<evidence type="ECO:0000256" key="1">
    <source>
        <dbReference type="ARBA" id="ARBA00022801"/>
    </source>
</evidence>
<name>A0A918AGN2_9ACTN</name>
<dbReference type="InterPro" id="IPR036457">
    <property type="entry name" value="PPM-type-like_dom_sf"/>
</dbReference>
<evidence type="ECO:0000313" key="3">
    <source>
        <dbReference type="EMBL" id="GGP17616.1"/>
    </source>
</evidence>
<dbReference type="PANTHER" id="PTHR43156:SF2">
    <property type="entry name" value="STAGE II SPORULATION PROTEIN E"/>
    <property type="match status" value="1"/>
</dbReference>
<accession>A0A918AGN2</accession>
<organism evidence="3 4">
    <name type="scientific">Nonomuraea glycinis</name>
    <dbReference type="NCBI Taxonomy" id="2047744"/>
    <lineage>
        <taxon>Bacteria</taxon>
        <taxon>Bacillati</taxon>
        <taxon>Actinomycetota</taxon>
        <taxon>Actinomycetes</taxon>
        <taxon>Streptosporangiales</taxon>
        <taxon>Streptosporangiaceae</taxon>
        <taxon>Nonomuraea</taxon>
    </lineage>
</organism>
<dbReference type="RefSeq" id="WP_189144612.1">
    <property type="nucleotide sequence ID" value="NZ_BMNK01000025.1"/>
</dbReference>
<dbReference type="GO" id="GO:0016791">
    <property type="term" value="F:phosphatase activity"/>
    <property type="evidence" value="ECO:0007669"/>
    <property type="project" value="TreeGrafter"/>
</dbReference>
<keyword evidence="4" id="KW-1185">Reference proteome</keyword>
<reference evidence="3" key="2">
    <citation type="submission" date="2020-09" db="EMBL/GenBank/DDBJ databases">
        <authorList>
            <person name="Sun Q."/>
            <person name="Zhou Y."/>
        </authorList>
    </citation>
    <scope>NUCLEOTIDE SEQUENCE</scope>
    <source>
        <strain evidence="3">CGMCC 4.7430</strain>
    </source>
</reference>
<dbReference type="InterPro" id="IPR001932">
    <property type="entry name" value="PPM-type_phosphatase-like_dom"/>
</dbReference>
<reference evidence="3" key="1">
    <citation type="journal article" date="2014" name="Int. J. Syst. Evol. Microbiol.">
        <title>Complete genome sequence of Corynebacterium casei LMG S-19264T (=DSM 44701T), isolated from a smear-ripened cheese.</title>
        <authorList>
            <consortium name="US DOE Joint Genome Institute (JGI-PGF)"/>
            <person name="Walter F."/>
            <person name="Albersmeier A."/>
            <person name="Kalinowski J."/>
            <person name="Ruckert C."/>
        </authorList>
    </citation>
    <scope>NUCLEOTIDE SEQUENCE</scope>
    <source>
        <strain evidence="3">CGMCC 4.7430</strain>
    </source>
</reference>
<dbReference type="Proteomes" id="UP000660745">
    <property type="component" value="Unassembled WGS sequence"/>
</dbReference>
<evidence type="ECO:0000313" key="4">
    <source>
        <dbReference type="Proteomes" id="UP000660745"/>
    </source>
</evidence>
<feature type="domain" description="PPM-type phosphatase" evidence="2">
    <location>
        <begin position="178"/>
        <end position="396"/>
    </location>
</feature>
<dbReference type="AlphaFoldDB" id="A0A918AGN2"/>
<dbReference type="Pfam" id="PF07228">
    <property type="entry name" value="SpoIIE"/>
    <property type="match status" value="1"/>
</dbReference>
<keyword evidence="1" id="KW-0378">Hydrolase</keyword>
<proteinExistence type="predicted"/>
<dbReference type="SUPFAM" id="SSF81606">
    <property type="entry name" value="PP2C-like"/>
    <property type="match status" value="1"/>
</dbReference>
<gene>
    <name evidence="3" type="ORF">GCM10012278_86770</name>
</gene>
<sequence length="406" mass="44323">MLSDGERMLGGLLRASHTATLEDVVPLVAQHAGYAGFTNTQIYVADLQSEFLVPLPGQTDAAGEPLSRLRVDGTVAGRAFRDITLVRAPLNKADDPDAVRLWTPLLDGTERVGVVGAITHRSDETTEWRMKRLGTLLSLMVVSKRHSSDTYAQLVRTEPMTLSAEVLWNLLPNGSFANDKVVLGGALEPAYQVGGDAFDYGITGDLLHLTILDAMGHDLTSGLTATIAMGACRNSRLQGVDLLTTSEAIDEAIAEQFGQTRFATGILADLDMTTGELTWVNRGHHPPLVIRDGRLAATLESKVPAPPMGFRIGTPSGIERYQLHRGDRLLFYTDGIIEAQSPEGEMFGLDRFIEFIVRHEADGMSAPETLRRLIQSILRHQHGRLQDDATVLTVEWQAGRHVALMM</sequence>
<comment type="caution">
    <text evidence="3">The sequence shown here is derived from an EMBL/GenBank/DDBJ whole genome shotgun (WGS) entry which is preliminary data.</text>
</comment>
<dbReference type="PANTHER" id="PTHR43156">
    <property type="entry name" value="STAGE II SPORULATION PROTEIN E-RELATED"/>
    <property type="match status" value="1"/>
</dbReference>
<dbReference type="EMBL" id="BMNK01000025">
    <property type="protein sequence ID" value="GGP17616.1"/>
    <property type="molecule type" value="Genomic_DNA"/>
</dbReference>
<dbReference type="InterPro" id="IPR052016">
    <property type="entry name" value="Bact_Sigma-Reg"/>
</dbReference>
<evidence type="ECO:0000259" key="2">
    <source>
        <dbReference type="SMART" id="SM00331"/>
    </source>
</evidence>